<dbReference type="EMBL" id="JARTTN020000001">
    <property type="protein sequence ID" value="MEC6058599.1"/>
    <property type="molecule type" value="Genomic_DNA"/>
</dbReference>
<evidence type="ECO:0000256" key="5">
    <source>
        <dbReference type="ARBA" id="ARBA00022970"/>
    </source>
</evidence>
<evidence type="ECO:0000313" key="16">
    <source>
        <dbReference type="Proteomes" id="UP000789617"/>
    </source>
</evidence>
<dbReference type="PROSITE" id="PS50893">
    <property type="entry name" value="ABC_TRANSPORTER_2"/>
    <property type="match status" value="1"/>
</dbReference>
<accession>A0A0B7G928</accession>
<dbReference type="KEGG" id="kpk:A593_18495"/>
<evidence type="ECO:0000256" key="2">
    <source>
        <dbReference type="ARBA" id="ARBA00022448"/>
    </source>
</evidence>
<reference evidence="9" key="6">
    <citation type="journal article" date="2023" name="Nat. Commun.">
        <title>Genomic dissection of endemic carbapenem resistance reveals metallo-beta-lactamase dissemination through clonal, plasmid and integron transfer.</title>
        <authorList>
            <person name="Macesic N."/>
            <person name="Hawkey J."/>
            <person name="Vezina B."/>
            <person name="Wisniewski J.A."/>
            <person name="Cottingham H."/>
            <person name="Blakeway L.V."/>
            <person name="Harshegyi T."/>
            <person name="Pragastis K."/>
            <person name="Badoordeen G.Z."/>
            <person name="Dennison A."/>
            <person name="Spelman D.W."/>
            <person name="Jenney A.W.J."/>
            <person name="Peleg A.Y."/>
        </authorList>
    </citation>
    <scope>NUCLEOTIDE SEQUENCE</scope>
    <source>
        <strain evidence="9">CPO071</strain>
    </source>
</reference>
<dbReference type="OMA" id="CDQLMAT"/>
<reference evidence="7" key="5">
    <citation type="submission" date="2022-05" db="EMBL/GenBank/DDBJ databases">
        <authorList>
            <person name="Alioto T."/>
            <person name="Alioto T."/>
            <person name="Gomez Garrido J."/>
        </authorList>
    </citation>
    <scope>NUCLEOTIDE SEQUENCE</scope>
    <source>
        <strain evidence="7">0</strain>
    </source>
</reference>
<dbReference type="PANTHER" id="PTHR43820:SF5">
    <property type="entry name" value="HIGH-AFFINITY BRANCHED-CHAIN AMINO ACID TRANSPORT ATP-BINDING PROTEIN"/>
    <property type="match status" value="1"/>
</dbReference>
<dbReference type="Proteomes" id="UP000789617">
    <property type="component" value="Unassembled WGS sequence"/>
</dbReference>
<keyword evidence="5" id="KW-0029">Amino-acid transport</keyword>
<evidence type="ECO:0000256" key="1">
    <source>
        <dbReference type="ARBA" id="ARBA00005417"/>
    </source>
</evidence>
<dbReference type="EMBL" id="CP060807">
    <property type="protein sequence ID" value="QNP23367.1"/>
    <property type="molecule type" value="Genomic_DNA"/>
</dbReference>
<reference evidence="12 14" key="2">
    <citation type="submission" date="2018-08" db="EMBL/GenBank/DDBJ databases">
        <authorList>
            <consortium name="Pathogen Informatics"/>
        </authorList>
    </citation>
    <scope>NUCLEOTIDE SEQUENCE [LARGE SCALE GENOMIC DNA]</scope>
    <source>
        <strain evidence="12 14">EuSCAPE_TR218</strain>
    </source>
</reference>
<evidence type="ECO:0000256" key="3">
    <source>
        <dbReference type="ARBA" id="ARBA00022741"/>
    </source>
</evidence>
<name>A0A0B7G928_KLEVA</name>
<dbReference type="Gene3D" id="3.40.50.300">
    <property type="entry name" value="P-loop containing nucleotide triphosphate hydrolases"/>
    <property type="match status" value="1"/>
</dbReference>
<dbReference type="InterPro" id="IPR003439">
    <property type="entry name" value="ABC_transporter-like_ATP-bd"/>
</dbReference>
<dbReference type="EMBL" id="UKAS01000004">
    <property type="protein sequence ID" value="SXF92884.1"/>
    <property type="molecule type" value="Genomic_DNA"/>
</dbReference>
<dbReference type="Pfam" id="PF00005">
    <property type="entry name" value="ABC_tran"/>
    <property type="match status" value="1"/>
</dbReference>
<dbReference type="GeneID" id="93274273"/>
<dbReference type="Proteomes" id="UP000254545">
    <property type="component" value="Unassembled WGS sequence"/>
</dbReference>
<dbReference type="EMBL" id="UGKR01000003">
    <property type="protein sequence ID" value="STS89310.1"/>
    <property type="molecule type" value="Genomic_DNA"/>
</dbReference>
<keyword evidence="3" id="KW-0547">Nucleotide-binding</keyword>
<dbReference type="InterPro" id="IPR003593">
    <property type="entry name" value="AAA+_ATPase"/>
</dbReference>
<evidence type="ECO:0000313" key="7">
    <source>
        <dbReference type="EMBL" id="CAH6044642.1"/>
    </source>
</evidence>
<proteinExistence type="inferred from homology"/>
<sequence>MLNLQAVNHFYGNQHSLWNVDLELRPGECIGVLGREGMGKTTLVNCIAGHLPVASGRMTWHDIGAPPCDLTPLSAQSRSAIGIGYVPQDKRIFSQLSVEENLHIALAAGKPGANASGGEIYDHFPELYALRQRKGASLSADDQYQLALARALIVQPRLLILDEPSRGAGPRCLQKLAELLLRLNRDIGLTVLLAEQHLPFIRRVADRFCVLHRGRNVAEGDIMALDEPLLAQWMTPDPAR</sequence>
<dbReference type="SMART" id="SM00382">
    <property type="entry name" value="AAA"/>
    <property type="match status" value="1"/>
</dbReference>
<dbReference type="GO" id="GO:0015658">
    <property type="term" value="F:branched-chain amino acid transmembrane transporter activity"/>
    <property type="evidence" value="ECO:0007669"/>
    <property type="project" value="TreeGrafter"/>
</dbReference>
<evidence type="ECO:0000313" key="12">
    <source>
        <dbReference type="EMBL" id="SXF92884.1"/>
    </source>
</evidence>
<evidence type="ECO:0000259" key="6">
    <source>
        <dbReference type="PROSITE" id="PS50893"/>
    </source>
</evidence>
<reference evidence="10 15" key="3">
    <citation type="submission" date="2020-08" db="EMBL/GenBank/DDBJ databases">
        <title>Complete genome sequence of Klebsiella pneumoniae KP2757.</title>
        <authorList>
            <person name="Zhang X."/>
        </authorList>
    </citation>
    <scope>NUCLEOTIDE SEQUENCE [LARGE SCALE GENOMIC DNA]</scope>
    <source>
        <strain evidence="10 15">KP2757</strain>
    </source>
</reference>
<dbReference type="AlphaFoldDB" id="A0A0B7G928"/>
<dbReference type="InterPro" id="IPR052156">
    <property type="entry name" value="BCAA_Transport_ATP-bd_LivF"/>
</dbReference>
<dbReference type="GO" id="GO:0016887">
    <property type="term" value="F:ATP hydrolysis activity"/>
    <property type="evidence" value="ECO:0007669"/>
    <property type="project" value="InterPro"/>
</dbReference>
<protein>
    <submittedName>
        <fullName evidence="8 11">ABC transporter</fullName>
    </submittedName>
    <submittedName>
        <fullName evidence="9">ATP-binding cassette domain-containing protein</fullName>
    </submittedName>
    <submittedName>
        <fullName evidence="7">High-affinity branched-chain amino acid transport ATP-binding protein LivF</fullName>
    </submittedName>
</protein>
<dbReference type="GO" id="GO:0015807">
    <property type="term" value="P:L-amino acid transport"/>
    <property type="evidence" value="ECO:0007669"/>
    <property type="project" value="TreeGrafter"/>
</dbReference>
<organism evidence="11 13">
    <name type="scientific">Klebsiella variicola</name>
    <dbReference type="NCBI Taxonomy" id="244366"/>
    <lineage>
        <taxon>Bacteria</taxon>
        <taxon>Pseudomonadati</taxon>
        <taxon>Pseudomonadota</taxon>
        <taxon>Gammaproteobacteria</taxon>
        <taxon>Enterobacterales</taxon>
        <taxon>Enterobacteriaceae</taxon>
        <taxon>Klebsiella/Raoultella group</taxon>
        <taxon>Klebsiella</taxon>
        <taxon>Klebsiella pneumoniae complex</taxon>
    </lineage>
</organism>
<gene>
    <name evidence="11" type="primary">livF_3</name>
    <name evidence="12" type="synonym">livF_4</name>
    <name evidence="7" type="ORF">AN2335V1_1845</name>
    <name evidence="10" type="ORF">IAP99_18300</name>
    <name evidence="11" type="ORF">NCTC9177_03189</name>
    <name evidence="8" type="ORF">NUKP37_03130</name>
    <name evidence="9" type="ORF">QAB22_018940</name>
    <name evidence="12" type="ORF">SAMEA3729809_01587</name>
</gene>
<dbReference type="EMBL" id="BQTA01000001">
    <property type="protein sequence ID" value="GKJ85517.1"/>
    <property type="molecule type" value="Genomic_DNA"/>
</dbReference>
<dbReference type="Proteomes" id="UP000516181">
    <property type="component" value="Chromosome"/>
</dbReference>
<feature type="domain" description="ABC transporter" evidence="6">
    <location>
        <begin position="2"/>
        <end position="238"/>
    </location>
</feature>
<evidence type="ECO:0000313" key="10">
    <source>
        <dbReference type="EMBL" id="QNP23367.1"/>
    </source>
</evidence>
<keyword evidence="4 7" id="KW-0067">ATP-binding</keyword>
<evidence type="ECO:0000313" key="14">
    <source>
        <dbReference type="Proteomes" id="UP000258928"/>
    </source>
</evidence>
<dbReference type="KEGG" id="kvq:SP68_22555"/>
<dbReference type="GO" id="GO:0005524">
    <property type="term" value="F:ATP binding"/>
    <property type="evidence" value="ECO:0007669"/>
    <property type="project" value="UniProtKB-KW"/>
</dbReference>
<keyword evidence="2" id="KW-0813">Transport</keyword>
<reference evidence="9" key="7">
    <citation type="submission" date="2024-01" db="EMBL/GenBank/DDBJ databases">
        <authorList>
            <person name="Macesic N."/>
        </authorList>
    </citation>
    <scope>NUCLEOTIDE SEQUENCE</scope>
    <source>
        <strain evidence="9">CPO071</strain>
    </source>
</reference>
<reference evidence="11 13" key="1">
    <citation type="submission" date="2018-06" db="EMBL/GenBank/DDBJ databases">
        <authorList>
            <consortium name="Pathogen Informatics"/>
            <person name="Doyle S."/>
        </authorList>
    </citation>
    <scope>NUCLEOTIDE SEQUENCE [LARGE SCALE GENOMIC DNA]</scope>
    <source>
        <strain evidence="11 13">NCTC9177</strain>
    </source>
</reference>
<evidence type="ECO:0000256" key="4">
    <source>
        <dbReference type="ARBA" id="ARBA00022840"/>
    </source>
</evidence>
<dbReference type="Proteomes" id="UP001176846">
    <property type="component" value="Unassembled WGS sequence"/>
</dbReference>
<evidence type="ECO:0000313" key="13">
    <source>
        <dbReference type="Proteomes" id="UP000254545"/>
    </source>
</evidence>
<dbReference type="EMBL" id="CAJOXS020000001">
    <property type="protein sequence ID" value="CAH6044642.1"/>
    <property type="molecule type" value="Genomic_DNA"/>
</dbReference>
<evidence type="ECO:0000313" key="9">
    <source>
        <dbReference type="EMBL" id="MEC6058599.1"/>
    </source>
</evidence>
<dbReference type="Proteomes" id="UP001060507">
    <property type="component" value="Unassembled WGS sequence"/>
</dbReference>
<evidence type="ECO:0000313" key="11">
    <source>
        <dbReference type="EMBL" id="STS89310.1"/>
    </source>
</evidence>
<dbReference type="PANTHER" id="PTHR43820">
    <property type="entry name" value="HIGH-AFFINITY BRANCHED-CHAIN AMINO ACID TRANSPORT ATP-BINDING PROTEIN LIVF"/>
    <property type="match status" value="1"/>
</dbReference>
<keyword evidence="16" id="KW-1185">Reference proteome</keyword>
<dbReference type="SUPFAM" id="SSF52540">
    <property type="entry name" value="P-loop containing nucleoside triphosphate hydrolases"/>
    <property type="match status" value="1"/>
</dbReference>
<dbReference type="KEGG" id="kvd:KR75_15955"/>
<dbReference type="RefSeq" id="WP_008805739.1">
    <property type="nucleotide sequence ID" value="NC_011283.1"/>
</dbReference>
<evidence type="ECO:0000313" key="15">
    <source>
        <dbReference type="Proteomes" id="UP000516181"/>
    </source>
</evidence>
<dbReference type="Proteomes" id="UP000258928">
    <property type="component" value="Unassembled WGS sequence"/>
</dbReference>
<evidence type="ECO:0000313" key="8">
    <source>
        <dbReference type="EMBL" id="GKJ85517.1"/>
    </source>
</evidence>
<reference evidence="8" key="4">
    <citation type="journal article" date="2022" name="J. Appl. Microbiol.">
        <title>PCR-based ORF typing of Klebsiella pneumoniae for rapid identification of global clones and transmission events.</title>
        <authorList>
            <person name="Nonogaki R."/>
            <person name="Iijima A."/>
            <person name="Kawamura K."/>
            <person name="Kayama S."/>
            <person name="Sugai M."/>
            <person name="Yagi T."/>
            <person name="Arakawa Y."/>
            <person name="Doi Y."/>
            <person name="Suzuki M."/>
        </authorList>
    </citation>
    <scope>NUCLEOTIDE SEQUENCE</scope>
    <source>
        <strain evidence="8">NUKP-37</strain>
    </source>
</reference>
<comment type="similarity">
    <text evidence="1">Belongs to the ABC transporter superfamily.</text>
</comment>
<dbReference type="InterPro" id="IPR027417">
    <property type="entry name" value="P-loop_NTPase"/>
</dbReference>